<dbReference type="Pfam" id="PF12886">
    <property type="entry name" value="TORC_C"/>
    <property type="match status" value="1"/>
</dbReference>
<evidence type="ECO:0000256" key="5">
    <source>
        <dbReference type="ARBA" id="ARBA00022553"/>
    </source>
</evidence>
<evidence type="ECO:0000259" key="11">
    <source>
        <dbReference type="Pfam" id="PF12884"/>
    </source>
</evidence>
<keyword evidence="15" id="KW-1185">Reference proteome</keyword>
<evidence type="ECO:0000313" key="14">
    <source>
        <dbReference type="EMBL" id="KAI2654823.1"/>
    </source>
</evidence>
<accession>A0ABQ8LYY1</accession>
<dbReference type="Pfam" id="PF12884">
    <property type="entry name" value="TORC_N"/>
    <property type="match status" value="1"/>
</dbReference>
<sequence>MSSAGAAAGACGPAPGPNHGGSVPAPGASNPRKFSEKIALHTQRQAEETAAFQEVMMDLTSTRVKYTHTVTARGSDFPAGNGQIRVFLSPHAPQAAIDLMLCDAPLLRPDVIVLCGSESISERSAASSAGVEQGPYYGGSLPNVNQIGRNASELQGSFHSPLDSSRSTRHHGLVERVHRDRRFISPSRPYRRQVSFPSISAAGFYRVYTDSSHSSSVYLSPPTDPSWRRLLFWSFSLCFCSSSLRSLILIFWTDACVLTELISADTDDDDDDDDDKHHTHRLSAGVFVRRFLCPSRRNCNSNFPMDKSQIFQQLPTTALNRTNSDSALHTSVMNPPGGDPFNAGLSAPGRRAVFPYPVPPIEENGPDDGRLLKPWESRKLPQLSSRPKSCEMPGITIFPSPDQQGGASHGPTMLNTGGSLPDLSSLHFPSPLPTPLDPDEPGYPSLSGGSSTGNLTCTLTHLGINSPNALYSTGLLPSLQGTSSNPSLQSSLSNPNIRSSLSSHSFPNSLSSLHSSLSNPSLQSSLSSSPSLRSSLSGQSLHSSLSNSSLSSHSLQSAASNASYSGSGSFAPLVPGQVQSQMSTSPRRRAQLTPVILPPDTRRHHPKQFSPTSSTLSSITQADQRLSQYSFGQQQQVQKGLGSAQTHALRPSSQTAQLHLHNMQNLHKSQNFQMQPLKRANPAGYGSADASQTDAQTENRSDQRAHPLSSLHQMSPALSGDLDLYNDSMFLNSLLDDPYLGMQLTSRQNQNLNQQLSLDSQLESLNHDGGSAAVAKAQSGSYHGQPASLELLDSSEQQMINQNQSQSYTDGRHAVPNIILTGDSSSGLSKEITSALSAVPGFEMDPFSSDDPLRMDPLALEGLGMLTDGDLMLADPAVEDSFRSDHLK</sequence>
<feature type="domain" description="Transducer of regulated CREB activity middle" evidence="12">
    <location>
        <begin position="321"/>
        <end position="466"/>
    </location>
</feature>
<feature type="compositionally biased region" description="Polar residues" evidence="10">
    <location>
        <begin position="609"/>
        <end position="623"/>
    </location>
</feature>
<evidence type="ECO:0000256" key="1">
    <source>
        <dbReference type="ARBA" id="ARBA00004123"/>
    </source>
</evidence>
<organism evidence="14 15">
    <name type="scientific">Labeo rohita</name>
    <name type="common">Indian major carp</name>
    <name type="synonym">Cyprinus rohita</name>
    <dbReference type="NCBI Taxonomy" id="84645"/>
    <lineage>
        <taxon>Eukaryota</taxon>
        <taxon>Metazoa</taxon>
        <taxon>Chordata</taxon>
        <taxon>Craniata</taxon>
        <taxon>Vertebrata</taxon>
        <taxon>Euteleostomi</taxon>
        <taxon>Actinopterygii</taxon>
        <taxon>Neopterygii</taxon>
        <taxon>Teleostei</taxon>
        <taxon>Ostariophysi</taxon>
        <taxon>Cypriniformes</taxon>
        <taxon>Cyprinidae</taxon>
        <taxon>Labeoninae</taxon>
        <taxon>Labeonini</taxon>
        <taxon>Labeo</taxon>
    </lineage>
</organism>
<keyword evidence="6" id="KW-0805">Transcription regulation</keyword>
<dbReference type="InterPro" id="IPR024784">
    <property type="entry name" value="TORC_M"/>
</dbReference>
<evidence type="ECO:0000256" key="2">
    <source>
        <dbReference type="ARBA" id="ARBA00004496"/>
    </source>
</evidence>
<evidence type="ECO:0000256" key="7">
    <source>
        <dbReference type="ARBA" id="ARBA00023159"/>
    </source>
</evidence>
<feature type="region of interest" description="Disordered" evidence="10">
    <location>
        <begin position="1"/>
        <end position="32"/>
    </location>
</feature>
<feature type="compositionally biased region" description="Low complexity" evidence="10">
    <location>
        <begin position="483"/>
        <end position="551"/>
    </location>
</feature>
<evidence type="ECO:0000256" key="9">
    <source>
        <dbReference type="ARBA" id="ARBA00023242"/>
    </source>
</evidence>
<dbReference type="InterPro" id="IPR024786">
    <property type="entry name" value="TORC"/>
</dbReference>
<keyword evidence="8" id="KW-0804">Transcription</keyword>
<dbReference type="EMBL" id="JACTAM010000016">
    <property type="protein sequence ID" value="KAI2654823.1"/>
    <property type="molecule type" value="Genomic_DNA"/>
</dbReference>
<comment type="caution">
    <text evidence="14">The sequence shown here is derived from an EMBL/GenBank/DDBJ whole genome shotgun (WGS) entry which is preliminary data.</text>
</comment>
<evidence type="ECO:0000256" key="8">
    <source>
        <dbReference type="ARBA" id="ARBA00023163"/>
    </source>
</evidence>
<feature type="region of interest" description="Disordered" evidence="10">
    <location>
        <begin position="679"/>
        <end position="709"/>
    </location>
</feature>
<feature type="region of interest" description="Disordered" evidence="10">
    <location>
        <begin position="379"/>
        <end position="449"/>
    </location>
</feature>
<reference evidence="14 15" key="1">
    <citation type="submission" date="2022-01" db="EMBL/GenBank/DDBJ databases">
        <title>A high-quality chromosome-level genome assembly of rohu carp, Labeo rohita.</title>
        <authorList>
            <person name="Arick M.A. II"/>
            <person name="Hsu C.-Y."/>
            <person name="Magbanua Z."/>
            <person name="Pechanova O."/>
            <person name="Grover C."/>
            <person name="Miller E."/>
            <person name="Thrash A."/>
            <person name="Ezzel L."/>
            <person name="Alam S."/>
            <person name="Benzie J."/>
            <person name="Hamilton M."/>
            <person name="Karsi A."/>
            <person name="Lawrence M.L."/>
            <person name="Peterson D.G."/>
        </authorList>
    </citation>
    <scope>NUCLEOTIDE SEQUENCE [LARGE SCALE GENOMIC DNA]</scope>
    <source>
        <strain evidence="15">BAU-BD-2019</strain>
        <tissue evidence="14">Blood</tissue>
    </source>
</reference>
<feature type="compositionally biased region" description="Low complexity" evidence="10">
    <location>
        <begin position="624"/>
        <end position="645"/>
    </location>
</feature>
<proteinExistence type="inferred from homology"/>
<comment type="similarity">
    <text evidence="3">Belongs to the TORC family.</text>
</comment>
<evidence type="ECO:0000256" key="4">
    <source>
        <dbReference type="ARBA" id="ARBA00022490"/>
    </source>
</evidence>
<keyword evidence="5" id="KW-0597">Phosphoprotein</keyword>
<feature type="region of interest" description="Disordered" evidence="10">
    <location>
        <begin position="481"/>
        <end position="551"/>
    </location>
</feature>
<evidence type="ECO:0000256" key="6">
    <source>
        <dbReference type="ARBA" id="ARBA00023015"/>
    </source>
</evidence>
<name>A0ABQ8LYY1_LABRO</name>
<dbReference type="Pfam" id="PF12885">
    <property type="entry name" value="TORC_M"/>
    <property type="match status" value="1"/>
</dbReference>
<dbReference type="InterPro" id="IPR024783">
    <property type="entry name" value="TORC_N"/>
</dbReference>
<gene>
    <name evidence="14" type="ORF">H4Q32_017082</name>
</gene>
<feature type="domain" description="Transducer of regulated CREB activity N-terminal" evidence="11">
    <location>
        <begin position="30"/>
        <end position="87"/>
    </location>
</feature>
<protein>
    <submittedName>
        <fullName evidence="14">CREB-regulated transcription coactivator 2</fullName>
    </submittedName>
</protein>
<dbReference type="InterPro" id="IPR024785">
    <property type="entry name" value="TORC_C"/>
</dbReference>
<evidence type="ECO:0000313" key="15">
    <source>
        <dbReference type="Proteomes" id="UP000830375"/>
    </source>
</evidence>
<dbReference type="Proteomes" id="UP000830375">
    <property type="component" value="Unassembled WGS sequence"/>
</dbReference>
<evidence type="ECO:0000259" key="12">
    <source>
        <dbReference type="Pfam" id="PF12885"/>
    </source>
</evidence>
<evidence type="ECO:0000256" key="3">
    <source>
        <dbReference type="ARBA" id="ARBA00007167"/>
    </source>
</evidence>
<keyword evidence="4" id="KW-0963">Cytoplasm</keyword>
<comment type="subcellular location">
    <subcellularLocation>
        <location evidence="2">Cytoplasm</location>
    </subcellularLocation>
    <subcellularLocation>
        <location evidence="1">Nucleus</location>
    </subcellularLocation>
</comment>
<feature type="compositionally biased region" description="Low complexity" evidence="10">
    <location>
        <begin position="1"/>
        <end position="13"/>
    </location>
</feature>
<keyword evidence="9" id="KW-0539">Nucleus</keyword>
<feature type="region of interest" description="Disordered" evidence="10">
    <location>
        <begin position="575"/>
        <end position="651"/>
    </location>
</feature>
<keyword evidence="7" id="KW-0010">Activator</keyword>
<feature type="domain" description="Transducer of regulated CREB activity C-terminal" evidence="13">
    <location>
        <begin position="816"/>
        <end position="887"/>
    </location>
</feature>
<evidence type="ECO:0000259" key="13">
    <source>
        <dbReference type="Pfam" id="PF12886"/>
    </source>
</evidence>
<evidence type="ECO:0000256" key="10">
    <source>
        <dbReference type="SAM" id="MobiDB-lite"/>
    </source>
</evidence>
<dbReference type="PANTHER" id="PTHR13589">
    <property type="entry name" value="CREB-REGULATED TRANSCRIPTION COACTIVATOR"/>
    <property type="match status" value="1"/>
</dbReference>
<dbReference type="PANTHER" id="PTHR13589:SF6">
    <property type="entry name" value="CREB-REGULATED TRANSCRIPTION COACTIVATOR 2"/>
    <property type="match status" value="1"/>
</dbReference>